<dbReference type="AlphaFoldDB" id="A0A8C1WIW1"/>
<accession>A0A8C1WIW1</accession>
<dbReference type="InterPro" id="IPR036186">
    <property type="entry name" value="Serpin_sf"/>
</dbReference>
<dbReference type="GO" id="GO:0004867">
    <property type="term" value="F:serine-type endopeptidase inhibitor activity"/>
    <property type="evidence" value="ECO:0007669"/>
    <property type="project" value="InterPro"/>
</dbReference>
<dbReference type="Pfam" id="PF00079">
    <property type="entry name" value="Serpin"/>
    <property type="match status" value="1"/>
</dbReference>
<dbReference type="PANTHER" id="PTHR11461">
    <property type="entry name" value="SERINE PROTEASE INHIBITOR, SERPIN"/>
    <property type="match status" value="1"/>
</dbReference>
<dbReference type="InterPro" id="IPR023796">
    <property type="entry name" value="Serpin_dom"/>
</dbReference>
<dbReference type="GO" id="GO:0005615">
    <property type="term" value="C:extracellular space"/>
    <property type="evidence" value="ECO:0007669"/>
    <property type="project" value="InterPro"/>
</dbReference>
<sequence>MFKCIENPESSFVGTVVRSVFLLACTWGLWVLALCSVQAAKYICNAKPKDLPLEPICIYRSPDSKTQPTEKPEKIPAGINPRVWELSKANSHFALSFFKQLAEGKSNDENIFLSPISISTAFAMTKLGACNTTLEQLMKVIQFNTIKEKTSDQVHLFFAKLNCRLYCKKHETTDLISSNDIFYVGSTTCTLLYFQWFGFPIFQVNEEGSEAAATTAVVLFGWSLNIFQDNFLADRPFFLLNALIFTGRDANPCGMVIVKMAFTLLMIFLIAVPF</sequence>
<protein>
    <submittedName>
        <fullName evidence="3">Serpin peptidase inhibitor, clade C (antithrombin), member 1</fullName>
    </submittedName>
</protein>
<dbReference type="Ensembl" id="ENSCCRT00015068897.1">
    <property type="protein sequence ID" value="ENSCCRP00015066718.1"/>
    <property type="gene ID" value="ENSCCRG00015027181.1"/>
</dbReference>
<keyword evidence="1" id="KW-0812">Transmembrane</keyword>
<evidence type="ECO:0000256" key="1">
    <source>
        <dbReference type="SAM" id="Phobius"/>
    </source>
</evidence>
<proteinExistence type="predicted"/>
<feature type="transmembrane region" description="Helical" evidence="1">
    <location>
        <begin position="254"/>
        <end position="272"/>
    </location>
</feature>
<name>A0A8C1WIW1_CYPCA</name>
<dbReference type="Gene3D" id="3.30.497.10">
    <property type="entry name" value="Antithrombin, subunit I, domain 2"/>
    <property type="match status" value="1"/>
</dbReference>
<feature type="domain" description="Serpin" evidence="2">
    <location>
        <begin position="89"/>
        <end position="183"/>
    </location>
</feature>
<evidence type="ECO:0000259" key="2">
    <source>
        <dbReference type="Pfam" id="PF00079"/>
    </source>
</evidence>
<dbReference type="InterPro" id="IPR042185">
    <property type="entry name" value="Serpin_sf_2"/>
</dbReference>
<dbReference type="Gene3D" id="2.30.39.10">
    <property type="entry name" value="Alpha-1-antitrypsin, domain 1"/>
    <property type="match status" value="1"/>
</dbReference>
<dbReference type="SUPFAM" id="SSF56574">
    <property type="entry name" value="Serpins"/>
    <property type="match status" value="2"/>
</dbReference>
<organism evidence="3 4">
    <name type="scientific">Cyprinus carpio</name>
    <name type="common">Common carp</name>
    <dbReference type="NCBI Taxonomy" id="7962"/>
    <lineage>
        <taxon>Eukaryota</taxon>
        <taxon>Metazoa</taxon>
        <taxon>Chordata</taxon>
        <taxon>Craniata</taxon>
        <taxon>Vertebrata</taxon>
        <taxon>Euteleostomi</taxon>
        <taxon>Actinopterygii</taxon>
        <taxon>Neopterygii</taxon>
        <taxon>Teleostei</taxon>
        <taxon>Ostariophysi</taxon>
        <taxon>Cypriniformes</taxon>
        <taxon>Cyprinidae</taxon>
        <taxon>Cyprininae</taxon>
        <taxon>Cyprinus</taxon>
    </lineage>
</organism>
<dbReference type="Proteomes" id="UP000694700">
    <property type="component" value="Unplaced"/>
</dbReference>
<reference evidence="3" key="1">
    <citation type="submission" date="2025-08" db="UniProtKB">
        <authorList>
            <consortium name="Ensembl"/>
        </authorList>
    </citation>
    <scope>IDENTIFICATION</scope>
</reference>
<evidence type="ECO:0000313" key="4">
    <source>
        <dbReference type="Proteomes" id="UP000694700"/>
    </source>
</evidence>
<evidence type="ECO:0000313" key="3">
    <source>
        <dbReference type="Ensembl" id="ENSCCRP00015066718.1"/>
    </source>
</evidence>
<keyword evidence="1" id="KW-1133">Transmembrane helix</keyword>
<dbReference type="PANTHER" id="PTHR11461:SF53">
    <property type="entry name" value="ANTITHROMBIN-III"/>
    <property type="match status" value="1"/>
</dbReference>
<dbReference type="InterPro" id="IPR000215">
    <property type="entry name" value="Serpin_fam"/>
</dbReference>
<dbReference type="InterPro" id="IPR042178">
    <property type="entry name" value="Serpin_sf_1"/>
</dbReference>
<keyword evidence="1" id="KW-0472">Membrane</keyword>